<name>A0A1H3JCW1_9BACT</name>
<organism evidence="2 3">
    <name type="scientific">Hymenobacter psychrophilus</name>
    <dbReference type="NCBI Taxonomy" id="651662"/>
    <lineage>
        <taxon>Bacteria</taxon>
        <taxon>Pseudomonadati</taxon>
        <taxon>Bacteroidota</taxon>
        <taxon>Cytophagia</taxon>
        <taxon>Cytophagales</taxon>
        <taxon>Hymenobacteraceae</taxon>
        <taxon>Hymenobacter</taxon>
    </lineage>
</organism>
<sequence>MFSSFSSAFLRTALIGALATGLSACELVEYSPNDHRAPADQKDLTAKNLARLAAAPLPPGDTLRFVFSGDSQRFYDDAQDLVKSVNQQPGIQFMLVSGDISDFGLGREMRWVDNELRQLKVPYLTVIGNHDHVANGRDAYQEIFGPLNYSFVFGDTKFVLIDTNSREYNFNGRVPDVPWLQGQLADLGGARRSVVISHVPPQDGDFDPTLRDAYAGTLRETPSLVFEMNGHRHDYGVTQPFNDGVTYVNSYAFEKRRYILVTVWGDKQFRLKQINF</sequence>
<gene>
    <name evidence="2" type="ORF">SAMN04488069_10817</name>
</gene>
<protein>
    <submittedName>
        <fullName evidence="2">Calcineurin-like phosphoesterase</fullName>
    </submittedName>
</protein>
<proteinExistence type="predicted"/>
<keyword evidence="3" id="KW-1185">Reference proteome</keyword>
<dbReference type="InterPro" id="IPR029052">
    <property type="entry name" value="Metallo-depent_PP-like"/>
</dbReference>
<dbReference type="PANTHER" id="PTHR43143">
    <property type="entry name" value="METALLOPHOSPHOESTERASE, CALCINEURIN SUPERFAMILY"/>
    <property type="match status" value="1"/>
</dbReference>
<dbReference type="STRING" id="651662.SAMN04488069_10817"/>
<dbReference type="RefSeq" id="WP_092740640.1">
    <property type="nucleotide sequence ID" value="NZ_FNOV01000008.1"/>
</dbReference>
<dbReference type="AlphaFoldDB" id="A0A1H3JCW1"/>
<feature type="domain" description="Calcineurin-like phosphoesterase" evidence="1">
    <location>
        <begin position="63"/>
        <end position="233"/>
    </location>
</feature>
<dbReference type="Proteomes" id="UP000199249">
    <property type="component" value="Unassembled WGS sequence"/>
</dbReference>
<dbReference type="PANTHER" id="PTHR43143:SF1">
    <property type="entry name" value="SERINE_THREONINE-PROTEIN PHOSPHATASE CPPED1"/>
    <property type="match status" value="1"/>
</dbReference>
<evidence type="ECO:0000313" key="2">
    <source>
        <dbReference type="EMBL" id="SDY37677.1"/>
    </source>
</evidence>
<dbReference type="Pfam" id="PF00149">
    <property type="entry name" value="Metallophos"/>
    <property type="match status" value="1"/>
</dbReference>
<dbReference type="EMBL" id="FNOV01000008">
    <property type="protein sequence ID" value="SDY37677.1"/>
    <property type="molecule type" value="Genomic_DNA"/>
</dbReference>
<dbReference type="OrthoDB" id="5464520at2"/>
<accession>A0A1H3JCW1</accession>
<dbReference type="GO" id="GO:0016787">
    <property type="term" value="F:hydrolase activity"/>
    <property type="evidence" value="ECO:0007669"/>
    <property type="project" value="InterPro"/>
</dbReference>
<dbReference type="InterPro" id="IPR051918">
    <property type="entry name" value="STPP_CPPED1"/>
</dbReference>
<dbReference type="SUPFAM" id="SSF56300">
    <property type="entry name" value="Metallo-dependent phosphatases"/>
    <property type="match status" value="1"/>
</dbReference>
<dbReference type="Gene3D" id="3.60.21.10">
    <property type="match status" value="1"/>
</dbReference>
<evidence type="ECO:0000259" key="1">
    <source>
        <dbReference type="Pfam" id="PF00149"/>
    </source>
</evidence>
<evidence type="ECO:0000313" key="3">
    <source>
        <dbReference type="Proteomes" id="UP000199249"/>
    </source>
</evidence>
<dbReference type="InterPro" id="IPR004843">
    <property type="entry name" value="Calcineurin-like_PHP"/>
</dbReference>
<reference evidence="3" key="1">
    <citation type="submission" date="2016-10" db="EMBL/GenBank/DDBJ databases">
        <authorList>
            <person name="Varghese N."/>
            <person name="Submissions S."/>
        </authorList>
    </citation>
    <scope>NUCLEOTIDE SEQUENCE [LARGE SCALE GENOMIC DNA]</scope>
    <source>
        <strain evidence="3">CGMCC 1.8975</strain>
    </source>
</reference>